<evidence type="ECO:0000256" key="1">
    <source>
        <dbReference type="ARBA" id="ARBA00004202"/>
    </source>
</evidence>
<organism evidence="14 15">
    <name type="scientific">Clostridium aciditolerans</name>
    <dbReference type="NCBI Taxonomy" id="339861"/>
    <lineage>
        <taxon>Bacteria</taxon>
        <taxon>Bacillati</taxon>
        <taxon>Bacillota</taxon>
        <taxon>Clostridia</taxon>
        <taxon>Eubacteriales</taxon>
        <taxon>Clostridiaceae</taxon>
        <taxon>Clostridium</taxon>
    </lineage>
</organism>
<dbReference type="PANTHER" id="PTHR13822">
    <property type="entry name" value="ATP SYNTHASE DELTA/EPSILON CHAIN"/>
    <property type="match status" value="1"/>
</dbReference>
<evidence type="ECO:0000256" key="3">
    <source>
        <dbReference type="ARBA" id="ARBA00022448"/>
    </source>
</evidence>
<evidence type="ECO:0000259" key="13">
    <source>
        <dbReference type="Pfam" id="PF02823"/>
    </source>
</evidence>
<evidence type="ECO:0000256" key="5">
    <source>
        <dbReference type="ARBA" id="ARBA00023065"/>
    </source>
</evidence>
<feature type="coiled-coil region" evidence="11">
    <location>
        <begin position="92"/>
        <end position="119"/>
    </location>
</feature>
<dbReference type="GO" id="GO:0046933">
    <property type="term" value="F:proton-transporting ATP synthase activity, rotational mechanism"/>
    <property type="evidence" value="ECO:0007669"/>
    <property type="project" value="UniProtKB-UniRule"/>
</dbReference>
<dbReference type="InterPro" id="IPR036771">
    <property type="entry name" value="ATPsynth_dsu/esu_N"/>
</dbReference>
<dbReference type="Gene3D" id="1.20.5.440">
    <property type="entry name" value="ATP synthase delta/epsilon subunit, C-terminal domain"/>
    <property type="match status" value="1"/>
</dbReference>
<keyword evidence="11" id="KW-0175">Coiled coil</keyword>
<dbReference type="PANTHER" id="PTHR13822:SF10">
    <property type="entry name" value="ATP SYNTHASE EPSILON CHAIN, CHLOROPLASTIC"/>
    <property type="match status" value="1"/>
</dbReference>
<dbReference type="SUPFAM" id="SSF51344">
    <property type="entry name" value="Epsilon subunit of F1F0-ATP synthase N-terminal domain"/>
    <property type="match status" value="1"/>
</dbReference>
<evidence type="ECO:0000256" key="6">
    <source>
        <dbReference type="ARBA" id="ARBA00023136"/>
    </source>
</evidence>
<dbReference type="InterPro" id="IPR020546">
    <property type="entry name" value="ATP_synth_F1_dsu/esu_N"/>
</dbReference>
<dbReference type="EMBL" id="JAEEGB010000017">
    <property type="protein sequence ID" value="MBI6874022.1"/>
    <property type="molecule type" value="Genomic_DNA"/>
</dbReference>
<comment type="function">
    <text evidence="9">Produces ATP from ADP in the presence of a proton gradient across the membrane.</text>
</comment>
<proteinExistence type="inferred from homology"/>
<dbReference type="RefSeq" id="WP_211143492.1">
    <property type="nucleotide sequence ID" value="NZ_JAEEGB010000017.1"/>
</dbReference>
<comment type="subcellular location">
    <subcellularLocation>
        <location evidence="1 9">Cell membrane</location>
        <topology evidence="1 9">Peripheral membrane protein</topology>
    </subcellularLocation>
</comment>
<dbReference type="NCBIfam" id="TIGR01216">
    <property type="entry name" value="ATP_synt_epsi"/>
    <property type="match status" value="1"/>
</dbReference>
<keyword evidence="8 9" id="KW-0066">ATP synthesis</keyword>
<dbReference type="GO" id="GO:0005886">
    <property type="term" value="C:plasma membrane"/>
    <property type="evidence" value="ECO:0007669"/>
    <property type="project" value="UniProtKB-SubCell"/>
</dbReference>
<evidence type="ECO:0000256" key="4">
    <source>
        <dbReference type="ARBA" id="ARBA00022475"/>
    </source>
</evidence>
<gene>
    <name evidence="9" type="primary">atpC</name>
    <name evidence="14" type="ORF">I6U51_15160</name>
</gene>
<comment type="similarity">
    <text evidence="2 9 10">Belongs to the ATPase epsilon chain family.</text>
</comment>
<dbReference type="Proteomes" id="UP000622687">
    <property type="component" value="Unassembled WGS sequence"/>
</dbReference>
<reference evidence="14" key="1">
    <citation type="submission" date="2020-12" db="EMBL/GenBank/DDBJ databases">
        <title>Clostridium thailandense sp. nov., a novel acetogenic bacterium isolated from peat land soil in Thailand.</title>
        <authorList>
            <person name="Chaikitkaew S."/>
            <person name="Birkeland N.K."/>
        </authorList>
    </citation>
    <scope>NUCLEOTIDE SEQUENCE</scope>
    <source>
        <strain evidence="14">DSM 17425</strain>
    </source>
</reference>
<dbReference type="GO" id="GO:0005524">
    <property type="term" value="F:ATP binding"/>
    <property type="evidence" value="ECO:0007669"/>
    <property type="project" value="UniProtKB-UniRule"/>
</dbReference>
<dbReference type="Pfam" id="PF00401">
    <property type="entry name" value="ATP-synt_DE"/>
    <property type="match status" value="1"/>
</dbReference>
<dbReference type="CDD" id="cd12152">
    <property type="entry name" value="F1-ATPase_delta"/>
    <property type="match status" value="1"/>
</dbReference>
<evidence type="ECO:0000256" key="8">
    <source>
        <dbReference type="ARBA" id="ARBA00023310"/>
    </source>
</evidence>
<evidence type="ECO:0000256" key="10">
    <source>
        <dbReference type="RuleBase" id="RU003656"/>
    </source>
</evidence>
<evidence type="ECO:0000256" key="7">
    <source>
        <dbReference type="ARBA" id="ARBA00023196"/>
    </source>
</evidence>
<keyword evidence="15" id="KW-1185">Reference proteome</keyword>
<feature type="domain" description="ATP synthase F1 complex delta/epsilon subunit N-terminal" evidence="13">
    <location>
        <begin position="5"/>
        <end position="82"/>
    </location>
</feature>
<dbReference type="InterPro" id="IPR001469">
    <property type="entry name" value="ATP_synth_F1_dsu/esu"/>
</dbReference>
<dbReference type="AlphaFoldDB" id="A0A934I0S5"/>
<evidence type="ECO:0000256" key="11">
    <source>
        <dbReference type="SAM" id="Coils"/>
    </source>
</evidence>
<dbReference type="NCBIfam" id="NF009984">
    <property type="entry name" value="PRK13450.1"/>
    <property type="match status" value="1"/>
</dbReference>
<keyword evidence="5 9" id="KW-0406">Ion transport</keyword>
<name>A0A934I0S5_9CLOT</name>
<keyword evidence="6 9" id="KW-0472">Membrane</keyword>
<evidence type="ECO:0000259" key="12">
    <source>
        <dbReference type="Pfam" id="PF00401"/>
    </source>
</evidence>
<protein>
    <recommendedName>
        <fullName evidence="9">ATP synthase epsilon chain</fullName>
    </recommendedName>
    <alternativeName>
        <fullName evidence="9">ATP synthase F1 sector epsilon subunit</fullName>
    </alternativeName>
    <alternativeName>
        <fullName evidence="9">F-ATPase epsilon subunit</fullName>
    </alternativeName>
</protein>
<evidence type="ECO:0000313" key="15">
    <source>
        <dbReference type="Proteomes" id="UP000622687"/>
    </source>
</evidence>
<comment type="subunit">
    <text evidence="9 10">F-type ATPases have 2 components, CF(1) - the catalytic core - and CF(0) - the membrane proton channel. CF(1) has five subunits: alpha(3), beta(3), gamma(1), delta(1), epsilon(1). CF(0) has three main subunits: a, b and c.</text>
</comment>
<keyword evidence="4 9" id="KW-1003">Cell membrane</keyword>
<dbReference type="InterPro" id="IPR020547">
    <property type="entry name" value="ATP_synth_F1_esu_C"/>
</dbReference>
<accession>A0A934I0S5</accession>
<keyword evidence="3 9" id="KW-0813">Transport</keyword>
<dbReference type="GO" id="GO:0045259">
    <property type="term" value="C:proton-transporting ATP synthase complex"/>
    <property type="evidence" value="ECO:0007669"/>
    <property type="project" value="UniProtKB-KW"/>
</dbReference>
<sequence>MADALKLNILTPEKEFYTGEVIEIITDSTQGRVGILADHMPLVTTLRPGVTEITEKGGKQIKVFTSTGIMEVKDNEVRILCDVCEWPEEIDFKRAEEARKRAEERLKDKNHDNLDIRRAELALSRALARLKLQ</sequence>
<evidence type="ECO:0000256" key="9">
    <source>
        <dbReference type="HAMAP-Rule" id="MF_00530"/>
    </source>
</evidence>
<dbReference type="InterPro" id="IPR036794">
    <property type="entry name" value="ATP_F1_dsu/esu_C_sf"/>
</dbReference>
<keyword evidence="7 9" id="KW-0139">CF(1)</keyword>
<dbReference type="SUPFAM" id="SSF46604">
    <property type="entry name" value="Epsilon subunit of F1F0-ATP synthase C-terminal domain"/>
    <property type="match status" value="1"/>
</dbReference>
<feature type="domain" description="ATP synthase epsilon subunit C-terminal" evidence="12">
    <location>
        <begin position="88"/>
        <end position="131"/>
    </location>
</feature>
<dbReference type="HAMAP" id="MF_00530">
    <property type="entry name" value="ATP_synth_epsil_bac"/>
    <property type="match status" value="1"/>
</dbReference>
<evidence type="ECO:0000313" key="14">
    <source>
        <dbReference type="EMBL" id="MBI6874022.1"/>
    </source>
</evidence>
<evidence type="ECO:0000256" key="2">
    <source>
        <dbReference type="ARBA" id="ARBA00005712"/>
    </source>
</evidence>
<dbReference type="Pfam" id="PF02823">
    <property type="entry name" value="ATP-synt_DE_N"/>
    <property type="match status" value="1"/>
</dbReference>
<comment type="caution">
    <text evidence="14">The sequence shown here is derived from an EMBL/GenBank/DDBJ whole genome shotgun (WGS) entry which is preliminary data.</text>
</comment>
<keyword evidence="9" id="KW-0375">Hydrogen ion transport</keyword>
<dbReference type="Gene3D" id="2.60.15.10">
    <property type="entry name" value="F0F1 ATP synthase delta/epsilon subunit, N-terminal"/>
    <property type="match status" value="1"/>
</dbReference>